<dbReference type="Proteomes" id="UP000217889">
    <property type="component" value="Chromosome"/>
</dbReference>
<feature type="transmembrane region" description="Helical" evidence="2">
    <location>
        <begin position="37"/>
        <end position="60"/>
    </location>
</feature>
<feature type="transmembrane region" description="Helical" evidence="2">
    <location>
        <begin position="80"/>
        <end position="101"/>
    </location>
</feature>
<keyword evidence="2" id="KW-1133">Transmembrane helix</keyword>
<evidence type="ECO:0000313" key="3">
    <source>
        <dbReference type="EMBL" id="ATG55519.1"/>
    </source>
</evidence>
<dbReference type="AlphaFoldDB" id="A0A291GZ72"/>
<dbReference type="EMBL" id="CP023564">
    <property type="protein sequence ID" value="ATG55519.1"/>
    <property type="molecule type" value="Genomic_DNA"/>
</dbReference>
<evidence type="ECO:0000256" key="2">
    <source>
        <dbReference type="SAM" id="Phobius"/>
    </source>
</evidence>
<evidence type="ECO:0000256" key="1">
    <source>
        <dbReference type="SAM" id="MobiDB-lite"/>
    </source>
</evidence>
<dbReference type="KEGG" id="bgg:CFK41_12600"/>
<name>A0A291GZ72_9MICO</name>
<organism evidence="3 4">
    <name type="scientific">Brachybacterium ginsengisoli</name>
    <dbReference type="NCBI Taxonomy" id="1331682"/>
    <lineage>
        <taxon>Bacteria</taxon>
        <taxon>Bacillati</taxon>
        <taxon>Actinomycetota</taxon>
        <taxon>Actinomycetes</taxon>
        <taxon>Micrococcales</taxon>
        <taxon>Dermabacteraceae</taxon>
        <taxon>Brachybacterium</taxon>
    </lineage>
</organism>
<protein>
    <submittedName>
        <fullName evidence="3">Uncharacterized protein</fullName>
    </submittedName>
</protein>
<proteinExistence type="predicted"/>
<gene>
    <name evidence="3" type="ORF">CFK41_12600</name>
</gene>
<keyword evidence="2" id="KW-0812">Transmembrane</keyword>
<keyword evidence="4" id="KW-1185">Reference proteome</keyword>
<dbReference type="OrthoDB" id="4792779at2"/>
<keyword evidence="2" id="KW-0472">Membrane</keyword>
<feature type="region of interest" description="Disordered" evidence="1">
    <location>
        <begin position="242"/>
        <end position="262"/>
    </location>
</feature>
<evidence type="ECO:0000313" key="4">
    <source>
        <dbReference type="Proteomes" id="UP000217889"/>
    </source>
</evidence>
<feature type="compositionally biased region" description="Basic and acidic residues" evidence="1">
    <location>
        <begin position="253"/>
        <end position="262"/>
    </location>
</feature>
<reference evidence="3 4" key="1">
    <citation type="journal article" date="2014" name="Int. J. Syst. Evol. Microbiol.">
        <title>Brachybacterium ginsengisoli sp. nov., isolated from soil of a ginseng field.</title>
        <authorList>
            <person name="Hoang V.A."/>
            <person name="Kim Y.J."/>
            <person name="Nguyen N.L."/>
            <person name="Yang D.C."/>
        </authorList>
    </citation>
    <scope>NUCLEOTIDE SEQUENCE [LARGE SCALE GENOMIC DNA]</scope>
    <source>
        <strain evidence="3 4">DCY80</strain>
    </source>
</reference>
<dbReference type="RefSeq" id="WP_096799979.1">
    <property type="nucleotide sequence ID" value="NZ_CP023564.1"/>
</dbReference>
<accession>A0A291GZ72</accession>
<sequence length="262" mass="28799">MTAPRPADAASPAPVPRRTRAGAVIVGPSLRARYRPAALIGLPMVAVLLSTFAAAGIQQWRTSRLLGGHDGPLEQLLAPAWMQLLLGALALWVLFSLWALVPMILTHRVVLLDEQAGTLALRRGLRTVDRAPLEQVRYATGDAQRGGMAVIGLEDPARTGHGDDDSGRQWVVPESGWDDASFDGLRTLQAAVGLRPAPHRTVLVRENRRAHRERSHRELAARLGMPWREEYAHDDAAFQAEFDRVRRVQGGKEPGREDDPPR</sequence>